<name>A0A0S1MIT7_PHAPC</name>
<accession>A0A0S1MIT7</accession>
<evidence type="ECO:0000313" key="1">
    <source>
        <dbReference type="EMBL" id="ALL40781.1"/>
    </source>
</evidence>
<protein>
    <submittedName>
        <fullName evidence="1">Non-catalytic module family EXPN</fullName>
    </submittedName>
</protein>
<dbReference type="AlphaFoldDB" id="A0A0S1MIT7"/>
<proteinExistence type="evidence at transcript level"/>
<dbReference type="EMBL" id="KT246690">
    <property type="protein sequence ID" value="ALL40781.1"/>
    <property type="molecule type" value="mRNA"/>
</dbReference>
<sequence length="114" mass="12470">MLKQGGRHVQSTERTTRTLIHDHCLCRLTTVVDGNCLLTPFVCLVLLLVESNDKVIIHVMKPAGSKTSGIEGGLPTERVRSLGEFVMARLLLTTSDEAVTVWWGSGETTGVHQD</sequence>
<organism evidence="1">
    <name type="scientific">Phakopsora pachyrhizi</name>
    <name type="common">Asian soybean rust disease fungus</name>
    <dbReference type="NCBI Taxonomy" id="170000"/>
    <lineage>
        <taxon>Eukaryota</taxon>
        <taxon>Fungi</taxon>
        <taxon>Dikarya</taxon>
        <taxon>Basidiomycota</taxon>
        <taxon>Pucciniomycotina</taxon>
        <taxon>Pucciniomycetes</taxon>
        <taxon>Pucciniales</taxon>
        <taxon>Phakopsoraceae</taxon>
        <taxon>Phakopsora</taxon>
    </lineage>
</organism>
<reference evidence="1" key="1">
    <citation type="submission" date="2015-07" db="EMBL/GenBank/DDBJ databases">
        <title>Elucidating the P. pachyrhizi secretome and potential effectors.</title>
        <authorList>
            <person name="de Carvalho M.C.C.G."/>
            <person name="Nascimento L.C."/>
            <person name="Darben L.M."/>
            <person name="Polizel-Podanosqui A.M."/>
            <person name="Lopes-Caitar V.S."/>
            <person name="Rocha C.S."/>
            <person name="Qi M."/>
            <person name="Carazolle M."/>
            <person name="Kuwahara M.K."/>
            <person name="Pereira G.A.G."/>
            <person name="Abdelnoor R.V."/>
            <person name="Whitham S.A."/>
            <person name="Marcelino-Guimaraes F.C."/>
        </authorList>
    </citation>
    <scope>NUCLEOTIDE SEQUENCE</scope>
</reference>